<protein>
    <submittedName>
        <fullName evidence="2">Uncharacterized protein</fullName>
    </submittedName>
</protein>
<dbReference type="Proteomes" id="UP001597548">
    <property type="component" value="Unassembled WGS sequence"/>
</dbReference>
<evidence type="ECO:0000313" key="3">
    <source>
        <dbReference type="Proteomes" id="UP001597548"/>
    </source>
</evidence>
<accession>A0ABW5ZQB2</accession>
<proteinExistence type="predicted"/>
<evidence type="ECO:0000256" key="1">
    <source>
        <dbReference type="SAM" id="MobiDB-lite"/>
    </source>
</evidence>
<sequence length="223" mass="25372">MKKLFILICLSLSTGLIYGQDLSREEVLQLITDDTCVCINSDKTLFNGEKTLNQKKMALGLCLLKSYNVHKKKSKELSNKGLDDFESIGEEVGLLMVSTCVDDFMALFTDEQLGDFLEDDEMESDFNDVPPPPAPQPKEDDLNIEGKIVSLNNDAISYIEVVDSFDKKHVFLVHGQFVGAKLLKKSNLKKDFKIYFKEDNFYDLSESRYVKKKVIVYIELAEN</sequence>
<gene>
    <name evidence="2" type="ORF">ACFS29_01185</name>
</gene>
<feature type="region of interest" description="Disordered" evidence="1">
    <location>
        <begin position="122"/>
        <end position="141"/>
    </location>
</feature>
<keyword evidence="3" id="KW-1185">Reference proteome</keyword>
<name>A0ABW5ZQB2_9FLAO</name>
<comment type="caution">
    <text evidence="2">The sequence shown here is derived from an EMBL/GenBank/DDBJ whole genome shotgun (WGS) entry which is preliminary data.</text>
</comment>
<dbReference type="EMBL" id="JBHUOS010000001">
    <property type="protein sequence ID" value="MFD2914238.1"/>
    <property type="molecule type" value="Genomic_DNA"/>
</dbReference>
<reference evidence="3" key="1">
    <citation type="journal article" date="2019" name="Int. J. Syst. Evol. Microbiol.">
        <title>The Global Catalogue of Microorganisms (GCM) 10K type strain sequencing project: providing services to taxonomists for standard genome sequencing and annotation.</title>
        <authorList>
            <consortium name="The Broad Institute Genomics Platform"/>
            <consortium name="The Broad Institute Genome Sequencing Center for Infectious Disease"/>
            <person name="Wu L."/>
            <person name="Ma J."/>
        </authorList>
    </citation>
    <scope>NUCLEOTIDE SEQUENCE [LARGE SCALE GENOMIC DNA]</scope>
    <source>
        <strain evidence="3">KCTC 32514</strain>
    </source>
</reference>
<evidence type="ECO:0000313" key="2">
    <source>
        <dbReference type="EMBL" id="MFD2914238.1"/>
    </source>
</evidence>
<dbReference type="RefSeq" id="WP_194507324.1">
    <property type="nucleotide sequence ID" value="NZ_JADILU010000002.1"/>
</dbReference>
<organism evidence="2 3">
    <name type="scientific">Psychroserpens luteus</name>
    <dbReference type="NCBI Taxonomy" id="1434066"/>
    <lineage>
        <taxon>Bacteria</taxon>
        <taxon>Pseudomonadati</taxon>
        <taxon>Bacteroidota</taxon>
        <taxon>Flavobacteriia</taxon>
        <taxon>Flavobacteriales</taxon>
        <taxon>Flavobacteriaceae</taxon>
        <taxon>Psychroserpens</taxon>
    </lineage>
</organism>